<comment type="caution">
    <text evidence="2">The sequence shown here is derived from an EMBL/GenBank/DDBJ whole genome shotgun (WGS) entry which is preliminary data.</text>
</comment>
<evidence type="ECO:0000313" key="2">
    <source>
        <dbReference type="EMBL" id="RAO74177.1"/>
    </source>
</evidence>
<reference evidence="2 3" key="1">
    <citation type="journal article" date="2017" name="Biotechnol. Biofuels">
        <title>Differential beta-glucosidase expression as a function of carbon source availability in Talaromyces amestolkiae: a genomic and proteomic approach.</title>
        <authorList>
            <person name="de Eugenio L.I."/>
            <person name="Mendez-Liter J.A."/>
            <person name="Nieto-Dominguez M."/>
            <person name="Alonso L."/>
            <person name="Gil-Munoz J."/>
            <person name="Barriuso J."/>
            <person name="Prieto A."/>
            <person name="Martinez M.J."/>
        </authorList>
    </citation>
    <scope>NUCLEOTIDE SEQUENCE [LARGE SCALE GENOMIC DNA]</scope>
    <source>
        <strain evidence="2 3">CIB</strain>
    </source>
</reference>
<protein>
    <submittedName>
        <fullName evidence="2">Uncharacterized protein</fullName>
    </submittedName>
</protein>
<name>A0A364LEF7_TALAM</name>
<gene>
    <name evidence="2" type="ORF">BHQ10_010189</name>
</gene>
<accession>A0A364LEF7</accession>
<dbReference type="Proteomes" id="UP000249363">
    <property type="component" value="Unassembled WGS sequence"/>
</dbReference>
<dbReference type="AlphaFoldDB" id="A0A364LEF7"/>
<evidence type="ECO:0000313" key="3">
    <source>
        <dbReference type="Proteomes" id="UP000249363"/>
    </source>
</evidence>
<feature type="compositionally biased region" description="Basic and acidic residues" evidence="1">
    <location>
        <begin position="1"/>
        <end position="20"/>
    </location>
</feature>
<keyword evidence="3" id="KW-1185">Reference proteome</keyword>
<sequence>MSVDNKKEVEKSQQSSDEHCTGSTLAEPDTTIYQNLLHDEHNATIPGWEADATQGFSQIGAIFTDEKSTIDLNLEIERVVKS</sequence>
<dbReference type="EMBL" id="MIKG01000030">
    <property type="protein sequence ID" value="RAO74177.1"/>
    <property type="molecule type" value="Genomic_DNA"/>
</dbReference>
<dbReference type="OrthoDB" id="5414925at2759"/>
<evidence type="ECO:0000256" key="1">
    <source>
        <dbReference type="SAM" id="MobiDB-lite"/>
    </source>
</evidence>
<feature type="region of interest" description="Disordered" evidence="1">
    <location>
        <begin position="1"/>
        <end position="26"/>
    </location>
</feature>
<dbReference type="RefSeq" id="XP_040738691.1">
    <property type="nucleotide sequence ID" value="XM_040872791.1"/>
</dbReference>
<proteinExistence type="predicted"/>
<organism evidence="2 3">
    <name type="scientific">Talaromyces amestolkiae</name>
    <dbReference type="NCBI Taxonomy" id="1196081"/>
    <lineage>
        <taxon>Eukaryota</taxon>
        <taxon>Fungi</taxon>
        <taxon>Dikarya</taxon>
        <taxon>Ascomycota</taxon>
        <taxon>Pezizomycotina</taxon>
        <taxon>Eurotiomycetes</taxon>
        <taxon>Eurotiomycetidae</taxon>
        <taxon>Eurotiales</taxon>
        <taxon>Trichocomaceae</taxon>
        <taxon>Talaromyces</taxon>
        <taxon>Talaromyces sect. Talaromyces</taxon>
    </lineage>
</organism>
<dbReference type="GeneID" id="63799403"/>